<dbReference type="InterPro" id="IPR036220">
    <property type="entry name" value="UDP-Glc/GDP-Man_DH_C_sf"/>
</dbReference>
<feature type="non-terminal residue" evidence="24">
    <location>
        <position position="1"/>
    </location>
</feature>
<dbReference type="AlphaFoldDB" id="A0A8S2DXL1"/>
<dbReference type="InterPro" id="IPR006073">
    <property type="entry name" value="GTP-bd"/>
</dbReference>
<dbReference type="GO" id="GO:0005525">
    <property type="term" value="F:GTP binding"/>
    <property type="evidence" value="ECO:0007669"/>
    <property type="project" value="InterPro"/>
</dbReference>
<comment type="pathway">
    <text evidence="2">Nucleotide-sugar biosynthesis; UDP-alpha-D-glucuronate biosynthesis; UDP-alpha-D-glucuronate from UDP-alpha-D-glucose: step 1/1.</text>
</comment>
<dbReference type="GO" id="GO:0006886">
    <property type="term" value="P:intracellular protein transport"/>
    <property type="evidence" value="ECO:0007669"/>
    <property type="project" value="InterPro"/>
</dbReference>
<feature type="region of interest" description="Disordered" evidence="22">
    <location>
        <begin position="899"/>
        <end position="976"/>
    </location>
</feature>
<feature type="binding site" evidence="21">
    <location>
        <position position="242"/>
    </location>
    <ligand>
        <name>NAD(+)</name>
        <dbReference type="ChEBI" id="CHEBI:57540"/>
    </ligand>
</feature>
<keyword evidence="7" id="KW-0813">Transport</keyword>
<evidence type="ECO:0000256" key="11">
    <source>
        <dbReference type="ARBA" id="ARBA00022989"/>
    </source>
</evidence>
<dbReference type="InterPro" id="IPR014027">
    <property type="entry name" value="UDP-Glc/GDP-Man_DH_C"/>
</dbReference>
<keyword evidence="10" id="KW-0653">Protein transport</keyword>
<feature type="binding site" evidence="21">
    <location>
        <position position="175"/>
    </location>
    <ligand>
        <name>NAD(+)</name>
        <dbReference type="ChEBI" id="CHEBI:57540"/>
    </ligand>
</feature>
<comment type="catalytic activity">
    <reaction evidence="18">
        <text>UDP-alpha-D-glucose + 2 NAD(+) + H2O = UDP-alpha-D-glucuronate + 2 NADH + 3 H(+)</text>
        <dbReference type="Rhea" id="RHEA:23596"/>
        <dbReference type="ChEBI" id="CHEBI:15377"/>
        <dbReference type="ChEBI" id="CHEBI:15378"/>
        <dbReference type="ChEBI" id="CHEBI:57540"/>
        <dbReference type="ChEBI" id="CHEBI:57945"/>
        <dbReference type="ChEBI" id="CHEBI:58052"/>
        <dbReference type="ChEBI" id="CHEBI:58885"/>
        <dbReference type="EC" id="1.1.1.22"/>
    </reaction>
</comment>
<dbReference type="InterPro" id="IPR017476">
    <property type="entry name" value="UDP-Glc/GDP-Man"/>
</dbReference>
<evidence type="ECO:0000256" key="18">
    <source>
        <dbReference type="ARBA" id="ARBA00047473"/>
    </source>
</evidence>
<dbReference type="InterPro" id="IPR028356">
    <property type="entry name" value="UDPglc_DH_euk"/>
</dbReference>
<feature type="compositionally biased region" description="Polar residues" evidence="22">
    <location>
        <begin position="899"/>
        <end position="919"/>
    </location>
</feature>
<evidence type="ECO:0000313" key="24">
    <source>
        <dbReference type="EMBL" id="CAF0992300.1"/>
    </source>
</evidence>
<evidence type="ECO:0000256" key="15">
    <source>
        <dbReference type="ARBA" id="ARBA00023128"/>
    </source>
</evidence>
<feature type="binding site" evidence="20">
    <location>
        <position position="235"/>
    </location>
    <ligand>
        <name>substrate</name>
    </ligand>
</feature>
<comment type="caution">
    <text evidence="24">The sequence shown here is derived from an EMBL/GenBank/DDBJ whole genome shotgun (WGS) entry which is preliminary data.</text>
</comment>
<evidence type="ECO:0000259" key="23">
    <source>
        <dbReference type="PROSITE" id="PS51721"/>
    </source>
</evidence>
<dbReference type="Proteomes" id="UP000682733">
    <property type="component" value="Unassembled WGS sequence"/>
</dbReference>
<evidence type="ECO:0000256" key="6">
    <source>
        <dbReference type="ARBA" id="ARBA00015132"/>
    </source>
</evidence>
<feature type="binding site" evidence="20">
    <location>
        <position position="116"/>
    </location>
    <ligand>
        <name>substrate</name>
    </ligand>
</feature>
<keyword evidence="12" id="KW-0560">Oxidoreductase</keyword>
<dbReference type="GO" id="GO:0051287">
    <property type="term" value="F:NAD binding"/>
    <property type="evidence" value="ECO:0007669"/>
    <property type="project" value="InterPro"/>
</dbReference>
<dbReference type="SUPFAM" id="SSF52540">
    <property type="entry name" value="P-loop containing nucleoside triphosphate hydrolases"/>
    <property type="match status" value="1"/>
</dbReference>
<dbReference type="Proteomes" id="UP000677228">
    <property type="component" value="Unassembled WGS sequence"/>
</dbReference>
<evidence type="ECO:0000256" key="5">
    <source>
        <dbReference type="ARBA" id="ARBA00012954"/>
    </source>
</evidence>
<dbReference type="InterPro" id="IPR001732">
    <property type="entry name" value="UDP-Glc/GDP-Man_DH_N"/>
</dbReference>
<feature type="active site" description="Nucleophile" evidence="19">
    <location>
        <position position="172"/>
    </location>
</feature>
<reference evidence="24" key="1">
    <citation type="submission" date="2021-02" db="EMBL/GenBank/DDBJ databases">
        <authorList>
            <person name="Nowell W R."/>
        </authorList>
    </citation>
    <scope>NUCLEOTIDE SEQUENCE</scope>
</reference>
<evidence type="ECO:0000256" key="19">
    <source>
        <dbReference type="PIRSR" id="PIRSR500134-1"/>
    </source>
</evidence>
<keyword evidence="9" id="KW-1000">Mitochondrion outer membrane</keyword>
<feature type="binding site" evidence="21">
    <location>
        <position position="31"/>
    </location>
    <ligand>
        <name>NAD(+)</name>
        <dbReference type="ChEBI" id="CHEBI:57540"/>
    </ligand>
</feature>
<protein>
    <recommendedName>
        <fullName evidence="6">UDP-glucose 6-dehydrogenase</fullName>
        <ecNumber evidence="5">1.1.1.22</ecNumber>
    </recommendedName>
</protein>
<feature type="binding site" evidence="20">
    <location>
        <begin position="161"/>
        <end position="165"/>
    </location>
    <ligand>
        <name>substrate</name>
    </ligand>
</feature>
<dbReference type="InterPro" id="IPR014026">
    <property type="entry name" value="UDP-Glc/GDP-Man_DH_dimer"/>
</dbReference>
<dbReference type="FunFam" id="3.40.50.720:FF:000114">
    <property type="entry name" value="UDP-glucose 6-dehydrogenase"/>
    <property type="match status" value="1"/>
</dbReference>
<evidence type="ECO:0000256" key="12">
    <source>
        <dbReference type="ARBA" id="ARBA00023002"/>
    </source>
</evidence>
<feature type="compositionally biased region" description="Acidic residues" evidence="22">
    <location>
        <begin position="933"/>
        <end position="953"/>
    </location>
</feature>
<evidence type="ECO:0000256" key="21">
    <source>
        <dbReference type="PIRSR" id="PIRSR500134-3"/>
    </source>
</evidence>
<comment type="similarity">
    <text evidence="3">Belongs to the UDP-glucose/GDP-mannose dehydrogenase family.</text>
</comment>
<dbReference type="Pfam" id="PF04281">
    <property type="entry name" value="Tom22"/>
    <property type="match status" value="1"/>
</dbReference>
<evidence type="ECO:0000313" key="25">
    <source>
        <dbReference type="EMBL" id="CAF3762298.1"/>
    </source>
</evidence>
<keyword evidence="17" id="KW-0675">Receptor</keyword>
<dbReference type="CDD" id="cd01857">
    <property type="entry name" value="HSR1_MMR1"/>
    <property type="match status" value="1"/>
</dbReference>
<feature type="binding site" evidence="20">
    <location>
        <begin position="58"/>
        <end position="61"/>
    </location>
    <ligand>
        <name>substrate</name>
    </ligand>
</feature>
<keyword evidence="13" id="KW-0811">Translocation</keyword>
<evidence type="ECO:0000256" key="20">
    <source>
        <dbReference type="PIRSR" id="PIRSR500134-2"/>
    </source>
</evidence>
<dbReference type="EMBL" id="CAJNOK010006059">
    <property type="protein sequence ID" value="CAF0992300.1"/>
    <property type="molecule type" value="Genomic_DNA"/>
</dbReference>
<comment type="similarity">
    <text evidence="4">Belongs to the Tom22 family.</text>
</comment>
<dbReference type="Gene3D" id="1.20.5.100">
    <property type="entry name" value="Cytochrome c1, transmembrane anchor, C-terminal"/>
    <property type="match status" value="1"/>
</dbReference>
<dbReference type="SUPFAM" id="SSF51735">
    <property type="entry name" value="NAD(P)-binding Rossmann-fold domains"/>
    <property type="match status" value="1"/>
</dbReference>
<dbReference type="GO" id="GO:0003979">
    <property type="term" value="F:UDP-glucose 6-dehydrogenase activity"/>
    <property type="evidence" value="ECO:0007669"/>
    <property type="project" value="UniProtKB-EC"/>
</dbReference>
<dbReference type="Pfam" id="PF00984">
    <property type="entry name" value="UDPG_MGDP_dh"/>
    <property type="match status" value="1"/>
</dbReference>
<dbReference type="NCBIfam" id="TIGR03026">
    <property type="entry name" value="NDP-sugDHase"/>
    <property type="match status" value="1"/>
</dbReference>
<dbReference type="InterPro" id="IPR008927">
    <property type="entry name" value="6-PGluconate_DH-like_C_sf"/>
</dbReference>
<dbReference type="PIRSF" id="PIRSF000124">
    <property type="entry name" value="UDPglc_GDPman_dh"/>
    <property type="match status" value="1"/>
</dbReference>
<dbReference type="FunFam" id="1.20.5.100:FF:000001">
    <property type="entry name" value="UDP-glucose 6-dehydrogenase"/>
    <property type="match status" value="1"/>
</dbReference>
<dbReference type="InterPro" id="IPR005683">
    <property type="entry name" value="Tom22"/>
</dbReference>
<keyword evidence="8" id="KW-0812">Transmembrane</keyword>
<comment type="subcellular location">
    <subcellularLocation>
        <location evidence="1">Mitochondrion outer membrane</location>
        <topology evidence="1">Single-pass membrane protein</topology>
    </subcellularLocation>
</comment>
<evidence type="ECO:0000256" key="22">
    <source>
        <dbReference type="SAM" id="MobiDB-lite"/>
    </source>
</evidence>
<dbReference type="Gene3D" id="3.40.50.720">
    <property type="entry name" value="NAD(P)-binding Rossmann-like Domain"/>
    <property type="match status" value="2"/>
</dbReference>
<dbReference type="PANTHER" id="PTHR11374">
    <property type="entry name" value="UDP-GLUCOSE DEHYDROGENASE/UDP-MANNAC DEHYDROGENASE"/>
    <property type="match status" value="1"/>
</dbReference>
<feature type="binding site" evidence="20">
    <location>
        <position position="169"/>
    </location>
    <ligand>
        <name>substrate</name>
    </ligand>
</feature>
<dbReference type="PIRSF" id="PIRSF500134">
    <property type="entry name" value="UDPglc_DH_bac"/>
    <property type="match status" value="1"/>
</dbReference>
<evidence type="ECO:0000256" key="9">
    <source>
        <dbReference type="ARBA" id="ARBA00022787"/>
    </source>
</evidence>
<dbReference type="SUPFAM" id="SSF48179">
    <property type="entry name" value="6-phosphogluconate dehydrogenase C-terminal domain-like"/>
    <property type="match status" value="1"/>
</dbReference>
<evidence type="ECO:0000256" key="3">
    <source>
        <dbReference type="ARBA" id="ARBA00006601"/>
    </source>
</evidence>
<accession>A0A8S2DXL1</accession>
<dbReference type="GO" id="GO:0006024">
    <property type="term" value="P:glycosaminoglycan biosynthetic process"/>
    <property type="evidence" value="ECO:0007669"/>
    <property type="project" value="TreeGrafter"/>
</dbReference>
<evidence type="ECO:0000256" key="14">
    <source>
        <dbReference type="ARBA" id="ARBA00023027"/>
    </source>
</evidence>
<dbReference type="CDD" id="cd22884">
    <property type="entry name" value="TOM22"/>
    <property type="match status" value="1"/>
</dbReference>
<feature type="binding site" evidence="21">
    <location>
        <position position="61"/>
    </location>
    <ligand>
        <name>NAD(+)</name>
        <dbReference type="ChEBI" id="CHEBI:57540"/>
    </ligand>
</feature>
<evidence type="ECO:0000256" key="8">
    <source>
        <dbReference type="ARBA" id="ARBA00022692"/>
    </source>
</evidence>
<dbReference type="InterPro" id="IPR036291">
    <property type="entry name" value="NAD(P)-bd_dom_sf"/>
</dbReference>
<dbReference type="SMART" id="SM00984">
    <property type="entry name" value="UDPG_MGDP_dh_C"/>
    <property type="match status" value="1"/>
</dbReference>
<name>A0A8S2DXL1_9BILA</name>
<dbReference type="GO" id="GO:0005741">
    <property type="term" value="C:mitochondrial outer membrane"/>
    <property type="evidence" value="ECO:0007669"/>
    <property type="project" value="UniProtKB-SubCell"/>
</dbReference>
<keyword evidence="11" id="KW-1133">Transmembrane helix</keyword>
<dbReference type="Pfam" id="PF03721">
    <property type="entry name" value="UDPG_MGDP_dh_N"/>
    <property type="match status" value="1"/>
</dbReference>
<evidence type="ECO:0000313" key="26">
    <source>
        <dbReference type="Proteomes" id="UP000677228"/>
    </source>
</evidence>
<sequence length="1167" mass="132019">GRAPDLRYVEEAARHIAETATSNKIVVEKSTVPVKAAESIKTILQTNKQPGVLSNPEFLAEGSAIADLLAPDRVLIGGDDSVEGLLAVQKLSWIYEHWVPKEKILTTNTWSSELSKLAANAFLAQRISSINTISAVCEATGANVAEVAKAVGLDSRIGSKFLNASIGFGGSCFQKDVYNLIYLAESLYLEPVAQYWLQVIKINDWQRERFAQTIVQNLFGSVSGKKLAIYGFAFKNNTADTRESSSIYVCRYLLAEGATLSIYDPKVTSERIFLDLSEQTGKTEKELSQVVTIANDSYEAAKEAHAIVVCTEWEEFKKLDYELIYSTMKKPSFIFDGRIVLDHDALMAIGYSVFCIGDKWADSDSATEENSKNLRNRINEQPVKDDGKYNPNRYRLHFQRESKDEIERRKKLAQNPVQLLPEEALEISVEEIYRPGSALDCPVRPPWTYDMKKEQLEQQEHTYFNNYLDKIFSNFDADKLSYFEMNLETWRQLWRTIEISDIILMIVDVRFAVLHFSPALYDYVTKVHQKHLIMILNKIDLAPPALVVAWKSYFQIKFPQLHILTYTSYPKELKDNFDDYQVLSKIIRRKNYYAIGPLTLLDCVKKIVGTTVDLSSWEKHMHECMASDEDELKKKEYKQEQIDVSPLNTNASTSTVGTTTAKSHVTLGFCGYPNVGKSSLLNSIVGHKVVSVSRTPGHTKHFQTIFLTSTVRLCDCPGLVFPSYVEKPLQILAGIYPIAQVQEPYTVVGYLAQWLPILKILKIEQLQKENSKYSPLDICEAWAIKRGFFTAKASRPDVYRSANHILRLALDGRINLYLRPIGFTAEKERWQCDPRSLELETSIKSAVAKQKAPDSVSDSETDYDIYFNKLSTNNRRLSDQELASQSSVSDYVSETNRFGHLQNSANNKTSRLYSSTQRSLLRKAVGKKSQTADNEEDEEGANADQEDQSDNEQENATSTDGEEEQQPSKVSRGDIELDNSLNKRCIENQIKLFSAMDQDEILRQLEFIQNNPVDLETLMMNNGQMGSMSSVSPTAMELLEKNQQLLMRNDDGNENENTSDDDDTEEFVDETFIERISALKEMFPERVQQIVGKLNSITRETSKFAYTNARSVSWWCVSSFSVLVFPILVQRELLHVAQQIAQEQRSLLLGPQATIGGASAFMPGMSS</sequence>
<dbReference type="EMBL" id="CAJOBA010006066">
    <property type="protein sequence ID" value="CAF3762298.1"/>
    <property type="molecule type" value="Genomic_DNA"/>
</dbReference>
<keyword evidence="16" id="KW-0472">Membrane</keyword>
<proteinExistence type="inferred from homology"/>
<organism evidence="24 26">
    <name type="scientific">Didymodactylos carnosus</name>
    <dbReference type="NCBI Taxonomy" id="1234261"/>
    <lineage>
        <taxon>Eukaryota</taxon>
        <taxon>Metazoa</taxon>
        <taxon>Spiralia</taxon>
        <taxon>Gnathifera</taxon>
        <taxon>Rotifera</taxon>
        <taxon>Eurotatoria</taxon>
        <taxon>Bdelloidea</taxon>
        <taxon>Philodinida</taxon>
        <taxon>Philodinidae</taxon>
        <taxon>Didymodactylos</taxon>
    </lineage>
</organism>
<evidence type="ECO:0000256" key="10">
    <source>
        <dbReference type="ARBA" id="ARBA00022927"/>
    </source>
</evidence>
<dbReference type="GO" id="GO:0005634">
    <property type="term" value="C:nucleus"/>
    <property type="evidence" value="ECO:0007669"/>
    <property type="project" value="TreeGrafter"/>
</dbReference>
<dbReference type="Gene3D" id="3.40.50.300">
    <property type="entry name" value="P-loop containing nucleotide triphosphate hydrolases"/>
    <property type="match status" value="1"/>
</dbReference>
<evidence type="ECO:0000256" key="7">
    <source>
        <dbReference type="ARBA" id="ARBA00022448"/>
    </source>
</evidence>
<dbReference type="PANTHER" id="PTHR11374:SF3">
    <property type="entry name" value="UDP-GLUCOSE 6-DEHYDROGENASE"/>
    <property type="match status" value="1"/>
</dbReference>
<keyword evidence="15" id="KW-0496">Mitochondrion</keyword>
<dbReference type="InterPro" id="IPR027417">
    <property type="entry name" value="P-loop_NTPase"/>
</dbReference>
<evidence type="ECO:0000256" key="16">
    <source>
        <dbReference type="ARBA" id="ARBA00023136"/>
    </source>
</evidence>
<dbReference type="InterPro" id="IPR028357">
    <property type="entry name" value="UDPglc_DH_bac"/>
</dbReference>
<evidence type="ECO:0000256" key="17">
    <source>
        <dbReference type="ARBA" id="ARBA00023170"/>
    </source>
</evidence>
<gene>
    <name evidence="24" type="ORF">OVA965_LOCUS14137</name>
    <name evidence="25" type="ORF">TMI583_LOCUS14140</name>
</gene>
<dbReference type="SUPFAM" id="SSF52413">
    <property type="entry name" value="UDP-glucose/GDP-mannose dehydrogenase C-terminal domain"/>
    <property type="match status" value="1"/>
</dbReference>
<dbReference type="InterPro" id="IPR030378">
    <property type="entry name" value="G_CP_dom"/>
</dbReference>
<dbReference type="EC" id="1.1.1.22" evidence="5"/>
<evidence type="ECO:0000256" key="1">
    <source>
        <dbReference type="ARBA" id="ARBA00004572"/>
    </source>
</evidence>
<evidence type="ECO:0000256" key="13">
    <source>
        <dbReference type="ARBA" id="ARBA00023010"/>
    </source>
</evidence>
<keyword evidence="14 21" id="KW-0520">NAD</keyword>
<evidence type="ECO:0000256" key="4">
    <source>
        <dbReference type="ARBA" id="ARBA00009874"/>
    </source>
</evidence>
<feature type="domain" description="CP-type G" evidence="23">
    <location>
        <begin position="490"/>
        <end position="722"/>
    </location>
</feature>
<dbReference type="PROSITE" id="PS51721">
    <property type="entry name" value="G_CP"/>
    <property type="match status" value="1"/>
</dbReference>
<dbReference type="GO" id="GO:0000271">
    <property type="term" value="P:polysaccharide biosynthetic process"/>
    <property type="evidence" value="ECO:0007669"/>
    <property type="project" value="InterPro"/>
</dbReference>
<evidence type="ECO:0000256" key="2">
    <source>
        <dbReference type="ARBA" id="ARBA00004701"/>
    </source>
</evidence>
<dbReference type="Pfam" id="PF03720">
    <property type="entry name" value="UDPG_MGDP_dh_C"/>
    <property type="match status" value="1"/>
</dbReference>
<dbReference type="Pfam" id="PF01926">
    <property type="entry name" value="MMR_HSR1"/>
    <property type="match status" value="1"/>
</dbReference>